<name>A0A1T5FZE8_9BACT</name>
<evidence type="ECO:0000256" key="1">
    <source>
        <dbReference type="ARBA" id="ARBA00006484"/>
    </source>
</evidence>
<keyword evidence="2" id="KW-0560">Oxidoreductase</keyword>
<accession>A0A1T5FZE8</accession>
<dbReference type="PRINTS" id="PR00081">
    <property type="entry name" value="GDHRDH"/>
</dbReference>
<dbReference type="PANTHER" id="PTHR44196:SF1">
    <property type="entry name" value="DEHYDROGENASE_REDUCTASE SDR FAMILY MEMBER 7B"/>
    <property type="match status" value="1"/>
</dbReference>
<organism evidence="4 5">
    <name type="scientific">Dyadobacter psychrophilus</name>
    <dbReference type="NCBI Taxonomy" id="651661"/>
    <lineage>
        <taxon>Bacteria</taxon>
        <taxon>Pseudomonadati</taxon>
        <taxon>Bacteroidota</taxon>
        <taxon>Cytophagia</taxon>
        <taxon>Cytophagales</taxon>
        <taxon>Spirosomataceae</taxon>
        <taxon>Dyadobacter</taxon>
    </lineage>
</organism>
<dbReference type="PROSITE" id="PS00061">
    <property type="entry name" value="ADH_SHORT"/>
    <property type="match status" value="1"/>
</dbReference>
<dbReference type="PRINTS" id="PR00080">
    <property type="entry name" value="SDRFAMILY"/>
</dbReference>
<dbReference type="Gene3D" id="3.40.50.720">
    <property type="entry name" value="NAD(P)-binding Rossmann-like Domain"/>
    <property type="match status" value="1"/>
</dbReference>
<dbReference type="InterPro" id="IPR036291">
    <property type="entry name" value="NAD(P)-bd_dom_sf"/>
</dbReference>
<dbReference type="GO" id="GO:0016020">
    <property type="term" value="C:membrane"/>
    <property type="evidence" value="ECO:0007669"/>
    <property type="project" value="TreeGrafter"/>
</dbReference>
<sequence>MKTSGNTILITGGSAGIGFEIAKIFSETGNKVIITGRNADRLTNAVSKLNNATGIVSDVADKQDVEKLVSTLKSDFPNLNIVINNAGAASYYLLNNVDNAYERAEEEILTNYLSIVGLNQKLLSLLGAQPESAIVNVSSIAAFVPNHVIPTYAASKAALHSYTQSLRLTLEKSTSVKVFELMPPLVNTEFSTEIGGENGIPASEVAEALVHAFENDTYEIHVGRTADLFGLFLQSPEQALLAMNPLHAA</sequence>
<dbReference type="SUPFAM" id="SSF51735">
    <property type="entry name" value="NAD(P)-binding Rossmann-fold domains"/>
    <property type="match status" value="1"/>
</dbReference>
<protein>
    <submittedName>
        <fullName evidence="4">Uncharacterized oxidoreductase</fullName>
    </submittedName>
</protein>
<gene>
    <name evidence="4" type="ORF">SAMN05660293_03633</name>
</gene>
<dbReference type="PANTHER" id="PTHR44196">
    <property type="entry name" value="DEHYDROGENASE/REDUCTASE SDR FAMILY MEMBER 7B"/>
    <property type="match status" value="1"/>
</dbReference>
<dbReference type="InterPro" id="IPR020904">
    <property type="entry name" value="Sc_DH/Rdtase_CS"/>
</dbReference>
<reference evidence="5" key="1">
    <citation type="submission" date="2017-02" db="EMBL/GenBank/DDBJ databases">
        <authorList>
            <person name="Varghese N."/>
            <person name="Submissions S."/>
        </authorList>
    </citation>
    <scope>NUCLEOTIDE SEQUENCE [LARGE SCALE GENOMIC DNA]</scope>
    <source>
        <strain evidence="5">DSM 22270</strain>
    </source>
</reference>
<dbReference type="Proteomes" id="UP000190897">
    <property type="component" value="Unassembled WGS sequence"/>
</dbReference>
<evidence type="ECO:0000256" key="3">
    <source>
        <dbReference type="RuleBase" id="RU000363"/>
    </source>
</evidence>
<proteinExistence type="inferred from homology"/>
<evidence type="ECO:0000256" key="2">
    <source>
        <dbReference type="ARBA" id="ARBA00023002"/>
    </source>
</evidence>
<dbReference type="RefSeq" id="WP_082216122.1">
    <property type="nucleotide sequence ID" value="NZ_FUZA01000004.1"/>
</dbReference>
<evidence type="ECO:0000313" key="5">
    <source>
        <dbReference type="Proteomes" id="UP000190897"/>
    </source>
</evidence>
<dbReference type="OrthoDB" id="9810734at2"/>
<keyword evidence="5" id="KW-1185">Reference proteome</keyword>
<dbReference type="GO" id="GO:0016491">
    <property type="term" value="F:oxidoreductase activity"/>
    <property type="evidence" value="ECO:0007669"/>
    <property type="project" value="UniProtKB-KW"/>
</dbReference>
<dbReference type="AlphaFoldDB" id="A0A1T5FZE8"/>
<dbReference type="Pfam" id="PF00106">
    <property type="entry name" value="adh_short"/>
    <property type="match status" value="1"/>
</dbReference>
<dbReference type="InterPro" id="IPR002347">
    <property type="entry name" value="SDR_fam"/>
</dbReference>
<dbReference type="EMBL" id="FUZA01000004">
    <property type="protein sequence ID" value="SKC01605.1"/>
    <property type="molecule type" value="Genomic_DNA"/>
</dbReference>
<evidence type="ECO:0000313" key="4">
    <source>
        <dbReference type="EMBL" id="SKC01605.1"/>
    </source>
</evidence>
<dbReference type="STRING" id="651661.SAMN05660293_03633"/>
<comment type="similarity">
    <text evidence="1 3">Belongs to the short-chain dehydrogenases/reductases (SDR) family.</text>
</comment>